<dbReference type="PRINTS" id="PR01438">
    <property type="entry name" value="UNVRSLSTRESS"/>
</dbReference>
<evidence type="ECO:0000259" key="2">
    <source>
        <dbReference type="Pfam" id="PF00582"/>
    </source>
</evidence>
<evidence type="ECO:0000313" key="3">
    <source>
        <dbReference type="EMBL" id="GLL09533.1"/>
    </source>
</evidence>
<proteinExistence type="inferred from homology"/>
<protein>
    <submittedName>
        <fullName evidence="3">Universal stress protein</fullName>
    </submittedName>
</protein>
<feature type="domain" description="UspA" evidence="2">
    <location>
        <begin position="140"/>
        <end position="280"/>
    </location>
</feature>
<dbReference type="PANTHER" id="PTHR46268">
    <property type="entry name" value="STRESS RESPONSE PROTEIN NHAX"/>
    <property type="match status" value="1"/>
</dbReference>
<feature type="domain" description="UspA" evidence="2">
    <location>
        <begin position="11"/>
        <end position="63"/>
    </location>
</feature>
<dbReference type="AlphaFoldDB" id="A0A9W6KXJ1"/>
<sequence>MADSEKGAGERPVVVGVDATPSAQDAATWAAEVADARGAPLRLVLVGPDASVPGWLTALAATLSADADVVPGPGGPEAVADALLTRAGGAALLVVGSYGTGSSSGMLAGSAALRLAGASPCPLAVVRGPASDRTPPTAGPVVVGVDGTASGDDALDLAADLARDLAAPLLVVHVWSDVVAGAGGGAHRRPEDWSELAAQGEAVAAGARRRVLARVPGLDVDVRSVEGTALRTLMDLAESARMIVAAPRSASRAPRADDGVLLGSTSRGLVGFAPCPVVLAPVAVPAGTS</sequence>
<dbReference type="EMBL" id="BSFQ01000002">
    <property type="protein sequence ID" value="GLL09533.1"/>
    <property type="molecule type" value="Genomic_DNA"/>
</dbReference>
<dbReference type="InterPro" id="IPR006015">
    <property type="entry name" value="Universal_stress_UspA"/>
</dbReference>
<reference evidence="3" key="2">
    <citation type="submission" date="2023-01" db="EMBL/GenBank/DDBJ databases">
        <authorList>
            <person name="Sun Q."/>
            <person name="Evtushenko L."/>
        </authorList>
    </citation>
    <scope>NUCLEOTIDE SEQUENCE</scope>
    <source>
        <strain evidence="3">VKM Ac-1069</strain>
    </source>
</reference>
<dbReference type="SUPFAM" id="SSF52402">
    <property type="entry name" value="Adenine nucleotide alpha hydrolases-like"/>
    <property type="match status" value="2"/>
</dbReference>
<accession>A0A9W6KXJ1</accession>
<gene>
    <name evidence="3" type="ORF">GCM10017577_06730</name>
</gene>
<evidence type="ECO:0000313" key="4">
    <source>
        <dbReference type="Proteomes" id="UP001143463"/>
    </source>
</evidence>
<comment type="similarity">
    <text evidence="1">Belongs to the universal stress protein A family.</text>
</comment>
<dbReference type="Gene3D" id="3.40.50.12370">
    <property type="match status" value="1"/>
</dbReference>
<dbReference type="InterPro" id="IPR006016">
    <property type="entry name" value="UspA"/>
</dbReference>
<dbReference type="PANTHER" id="PTHR46268:SF6">
    <property type="entry name" value="UNIVERSAL STRESS PROTEIN UP12"/>
    <property type="match status" value="1"/>
</dbReference>
<name>A0A9W6KXJ1_9PSEU</name>
<evidence type="ECO:0000256" key="1">
    <source>
        <dbReference type="ARBA" id="ARBA00008791"/>
    </source>
</evidence>
<organism evidence="3 4">
    <name type="scientific">Pseudonocardia halophobica</name>
    <dbReference type="NCBI Taxonomy" id="29401"/>
    <lineage>
        <taxon>Bacteria</taxon>
        <taxon>Bacillati</taxon>
        <taxon>Actinomycetota</taxon>
        <taxon>Actinomycetes</taxon>
        <taxon>Pseudonocardiales</taxon>
        <taxon>Pseudonocardiaceae</taxon>
        <taxon>Pseudonocardia</taxon>
    </lineage>
</organism>
<dbReference type="Proteomes" id="UP001143463">
    <property type="component" value="Unassembled WGS sequence"/>
</dbReference>
<feature type="domain" description="UspA" evidence="2">
    <location>
        <begin position="75"/>
        <end position="127"/>
    </location>
</feature>
<reference evidence="3" key="1">
    <citation type="journal article" date="2014" name="Int. J. Syst. Evol. Microbiol.">
        <title>Complete genome sequence of Corynebacterium casei LMG S-19264T (=DSM 44701T), isolated from a smear-ripened cheese.</title>
        <authorList>
            <consortium name="US DOE Joint Genome Institute (JGI-PGF)"/>
            <person name="Walter F."/>
            <person name="Albersmeier A."/>
            <person name="Kalinowski J."/>
            <person name="Ruckert C."/>
        </authorList>
    </citation>
    <scope>NUCLEOTIDE SEQUENCE</scope>
    <source>
        <strain evidence="3">VKM Ac-1069</strain>
    </source>
</reference>
<comment type="caution">
    <text evidence="3">The sequence shown here is derived from an EMBL/GenBank/DDBJ whole genome shotgun (WGS) entry which is preliminary data.</text>
</comment>
<dbReference type="Pfam" id="PF00582">
    <property type="entry name" value="Usp"/>
    <property type="match status" value="3"/>
</dbReference>
<keyword evidence="4" id="KW-1185">Reference proteome</keyword>